<dbReference type="AlphaFoldDB" id="A0A4Z0W1R4"/>
<dbReference type="Proteomes" id="UP000297475">
    <property type="component" value="Unassembled WGS sequence"/>
</dbReference>
<protein>
    <recommendedName>
        <fullName evidence="4">Outer membrane protein beta-barrel domain-containing protein</fullName>
    </recommendedName>
</protein>
<comment type="caution">
    <text evidence="2">The sequence shown here is derived from an EMBL/GenBank/DDBJ whole genome shotgun (WGS) entry which is preliminary data.</text>
</comment>
<keyword evidence="1" id="KW-0732">Signal</keyword>
<evidence type="ECO:0008006" key="4">
    <source>
        <dbReference type="Google" id="ProtNLM"/>
    </source>
</evidence>
<gene>
    <name evidence="2" type="ORF">E4656_18605</name>
</gene>
<evidence type="ECO:0000256" key="1">
    <source>
        <dbReference type="SAM" id="SignalP"/>
    </source>
</evidence>
<sequence length="150" mass="15194">MRKLLIAMLALSLVGGASAAGQYGSNHSTGVMVGAYEPGIGGIFNYSVPLNIDGLARSGLGLVAEGQIGGGLGDGEFGMSTMIGAKLVFVMNNSTDLYGGLGVGTELQPDTEIGAGGQIGLNLNLDGTRVFFEAGQHPGNNNYLGVGLRF</sequence>
<evidence type="ECO:0000313" key="3">
    <source>
        <dbReference type="Proteomes" id="UP000297475"/>
    </source>
</evidence>
<reference evidence="2 3" key="1">
    <citation type="submission" date="2019-04" db="EMBL/GenBank/DDBJ databases">
        <title>Natronospirillum operosus gen. nov., sp. nov., a haloalkaliphilic satellite isolated from decaying biomass of laboratory culture of cyanobacterium Geitlerinema sp. and proposal of Natronospirillaceae fam. nov. and Saccharospirillaceae fam. nov.</title>
        <authorList>
            <person name="Kevbrin V."/>
            <person name="Boltyanskaya Y."/>
            <person name="Koziaeva V."/>
            <person name="Grouzdev D.S."/>
            <person name="Park M."/>
            <person name="Cho J."/>
        </authorList>
    </citation>
    <scope>NUCLEOTIDE SEQUENCE [LARGE SCALE GENOMIC DNA]</scope>
    <source>
        <strain evidence="2 3">G-116</strain>
    </source>
</reference>
<dbReference type="RefSeq" id="WP_135484825.1">
    <property type="nucleotide sequence ID" value="NZ_SRMF01000013.1"/>
</dbReference>
<dbReference type="OrthoDB" id="6198251at2"/>
<feature type="chain" id="PRO_5021489473" description="Outer membrane protein beta-barrel domain-containing protein" evidence="1">
    <location>
        <begin position="20"/>
        <end position="150"/>
    </location>
</feature>
<keyword evidence="3" id="KW-1185">Reference proteome</keyword>
<organism evidence="2 3">
    <name type="scientific">Natronospirillum operosum</name>
    <dbReference type="NCBI Taxonomy" id="2759953"/>
    <lineage>
        <taxon>Bacteria</taxon>
        <taxon>Pseudomonadati</taxon>
        <taxon>Pseudomonadota</taxon>
        <taxon>Gammaproteobacteria</taxon>
        <taxon>Oceanospirillales</taxon>
        <taxon>Natronospirillaceae</taxon>
        <taxon>Natronospirillum</taxon>
    </lineage>
</organism>
<feature type="signal peptide" evidence="1">
    <location>
        <begin position="1"/>
        <end position="19"/>
    </location>
</feature>
<name>A0A4Z0W1R4_9GAMM</name>
<accession>A0A4Z0W1R4</accession>
<dbReference type="EMBL" id="SRMF01000013">
    <property type="protein sequence ID" value="TGG90410.1"/>
    <property type="molecule type" value="Genomic_DNA"/>
</dbReference>
<evidence type="ECO:0000313" key="2">
    <source>
        <dbReference type="EMBL" id="TGG90410.1"/>
    </source>
</evidence>
<proteinExistence type="predicted"/>